<dbReference type="PANTHER" id="PTHR47331:SF1">
    <property type="entry name" value="GAG-LIKE PROTEIN"/>
    <property type="match status" value="1"/>
</dbReference>
<organism evidence="1 2">
    <name type="scientific">Nephila pilipes</name>
    <name type="common">Giant wood spider</name>
    <name type="synonym">Nephila maculata</name>
    <dbReference type="NCBI Taxonomy" id="299642"/>
    <lineage>
        <taxon>Eukaryota</taxon>
        <taxon>Metazoa</taxon>
        <taxon>Ecdysozoa</taxon>
        <taxon>Arthropoda</taxon>
        <taxon>Chelicerata</taxon>
        <taxon>Arachnida</taxon>
        <taxon>Araneae</taxon>
        <taxon>Araneomorphae</taxon>
        <taxon>Entelegynae</taxon>
        <taxon>Araneoidea</taxon>
        <taxon>Nephilidae</taxon>
        <taxon>Nephila</taxon>
    </lineage>
</organism>
<dbReference type="OrthoDB" id="8065733at2759"/>
<dbReference type="InterPro" id="IPR043502">
    <property type="entry name" value="DNA/RNA_pol_sf"/>
</dbReference>
<dbReference type="Gene3D" id="3.30.70.270">
    <property type="match status" value="1"/>
</dbReference>
<protein>
    <recommendedName>
        <fullName evidence="3">Reverse transcriptase</fullName>
    </recommendedName>
</protein>
<evidence type="ECO:0000313" key="1">
    <source>
        <dbReference type="EMBL" id="GFU05935.1"/>
    </source>
</evidence>
<gene>
    <name evidence="1" type="primary">AVEN_70772_1</name>
    <name evidence="1" type="ORF">NPIL_565321</name>
</gene>
<dbReference type="AlphaFoldDB" id="A0A8X6Q4Y3"/>
<dbReference type="SUPFAM" id="SSF56672">
    <property type="entry name" value="DNA/RNA polymerases"/>
    <property type="match status" value="1"/>
</dbReference>
<name>A0A8X6Q4Y3_NEPPI</name>
<dbReference type="InterPro" id="IPR043128">
    <property type="entry name" value="Rev_trsase/Diguanyl_cyclase"/>
</dbReference>
<dbReference type="Proteomes" id="UP000887013">
    <property type="component" value="Unassembled WGS sequence"/>
</dbReference>
<evidence type="ECO:0000313" key="2">
    <source>
        <dbReference type="Proteomes" id="UP000887013"/>
    </source>
</evidence>
<dbReference type="GO" id="GO:0071897">
    <property type="term" value="P:DNA biosynthetic process"/>
    <property type="evidence" value="ECO:0007669"/>
    <property type="project" value="UniProtKB-ARBA"/>
</dbReference>
<reference evidence="1" key="1">
    <citation type="submission" date="2020-08" db="EMBL/GenBank/DDBJ databases">
        <title>Multicomponent nature underlies the extraordinary mechanical properties of spider dragline silk.</title>
        <authorList>
            <person name="Kono N."/>
            <person name="Nakamura H."/>
            <person name="Mori M."/>
            <person name="Yoshida Y."/>
            <person name="Ohtoshi R."/>
            <person name="Malay A.D."/>
            <person name="Moran D.A.P."/>
            <person name="Tomita M."/>
            <person name="Numata K."/>
            <person name="Arakawa K."/>
        </authorList>
    </citation>
    <scope>NUCLEOTIDE SEQUENCE</scope>
</reference>
<dbReference type="PANTHER" id="PTHR47331">
    <property type="entry name" value="PHD-TYPE DOMAIN-CONTAINING PROTEIN"/>
    <property type="match status" value="1"/>
</dbReference>
<keyword evidence="2" id="KW-1185">Reference proteome</keyword>
<proteinExistence type="predicted"/>
<comment type="caution">
    <text evidence="1">The sequence shown here is derived from an EMBL/GenBank/DDBJ whole genome shotgun (WGS) entry which is preliminary data.</text>
</comment>
<accession>A0A8X6Q4Y3</accession>
<dbReference type="Gene3D" id="3.10.10.10">
    <property type="entry name" value="HIV Type 1 Reverse Transcriptase, subunit A, domain 1"/>
    <property type="match status" value="1"/>
</dbReference>
<dbReference type="EMBL" id="BMAW01028150">
    <property type="protein sequence ID" value="GFU05935.1"/>
    <property type="molecule type" value="Genomic_DNA"/>
</dbReference>
<sequence>MKGNKCVYDEYKNIVQEHLNLNIVEECASDLRNNSYYMPHSAVVRSDKETTKVRLVFDASSKGKECKSVNDCLSSEPTLNLSILDVLLKFREYQYAFSSDIQGAFFTIGIDEKDRDYLRYFGFQMKMIRNRSKF</sequence>
<evidence type="ECO:0008006" key="3">
    <source>
        <dbReference type="Google" id="ProtNLM"/>
    </source>
</evidence>